<protein>
    <submittedName>
        <fullName evidence="2">Proteasome component</fullName>
    </submittedName>
</protein>
<dbReference type="Proteomes" id="UP000053859">
    <property type="component" value="Unassembled WGS sequence"/>
</dbReference>
<dbReference type="AlphaFoldDB" id="A0A0K8PGX0"/>
<dbReference type="Pfam" id="PF03136">
    <property type="entry name" value="Pup_ligase"/>
    <property type="match status" value="1"/>
</dbReference>
<keyword evidence="3" id="KW-1185">Reference proteome</keyword>
<dbReference type="GO" id="GO:0019941">
    <property type="term" value="P:modification-dependent protein catabolic process"/>
    <property type="evidence" value="ECO:0007669"/>
    <property type="project" value="InterPro"/>
</dbReference>
<proteinExistence type="predicted"/>
<dbReference type="GO" id="GO:0070490">
    <property type="term" value="P:protein pupylation"/>
    <property type="evidence" value="ECO:0007669"/>
    <property type="project" value="TreeGrafter"/>
</dbReference>
<accession>A0A0K8PGX0</accession>
<dbReference type="PANTHER" id="PTHR42307:SF2">
    <property type="entry name" value="PUP DEAMIDASE_DEPUPYLASE"/>
    <property type="match status" value="1"/>
</dbReference>
<feature type="region of interest" description="Disordered" evidence="1">
    <location>
        <begin position="1"/>
        <end position="39"/>
    </location>
</feature>
<dbReference type="GO" id="GO:0005524">
    <property type="term" value="F:ATP binding"/>
    <property type="evidence" value="ECO:0007669"/>
    <property type="project" value="TreeGrafter"/>
</dbReference>
<sequence length="114" mass="12435">MKHAATKPTDHVAADNGDKVHDHKEYEDGEGLLPVGAHPGSMTVRRVMGIETEYGISVPGHPNANPMLTSSQIVNAYAAAIHRARRDFEEENPLRDARGFDIAREAASQFTDEA</sequence>
<dbReference type="InterPro" id="IPR004347">
    <property type="entry name" value="Pup_ligase/deamidase"/>
</dbReference>
<dbReference type="EMBL" id="DF968228">
    <property type="protein sequence ID" value="GAP47137.1"/>
    <property type="molecule type" value="Genomic_DNA"/>
</dbReference>
<dbReference type="PATRIC" id="fig|146537.3.peg.1980"/>
<evidence type="ECO:0000313" key="3">
    <source>
        <dbReference type="Proteomes" id="UP000053859"/>
    </source>
</evidence>
<dbReference type="GO" id="GO:0010498">
    <property type="term" value="P:proteasomal protein catabolic process"/>
    <property type="evidence" value="ECO:0007669"/>
    <property type="project" value="InterPro"/>
</dbReference>
<reference evidence="2" key="1">
    <citation type="journal article" date="2015" name="Genome Announc.">
        <title>Draft Genome Sequence of Thiostrepton-Producing Streptomyces azureus ATCC 14921.</title>
        <authorList>
            <person name="Sakihara K."/>
            <person name="Maeda J."/>
            <person name="Tashiro K."/>
            <person name="Fujino Y."/>
            <person name="Kuhara S."/>
            <person name="Ohshima T."/>
            <person name="Ogata S."/>
            <person name="Doi K."/>
        </authorList>
    </citation>
    <scope>NUCLEOTIDE SEQUENCE [LARGE SCALE GENOMIC DNA]</scope>
    <source>
        <strain evidence="2">ATCC14921</strain>
    </source>
</reference>
<dbReference type="PANTHER" id="PTHR42307">
    <property type="entry name" value="PUP DEAMIDASE/DEPUPYLASE"/>
    <property type="match status" value="1"/>
</dbReference>
<dbReference type="GO" id="GO:0000502">
    <property type="term" value="C:proteasome complex"/>
    <property type="evidence" value="ECO:0007669"/>
    <property type="project" value="UniProtKB-KW"/>
</dbReference>
<keyword evidence="2" id="KW-0647">Proteasome</keyword>
<name>A0A0K8PGX0_STRAJ</name>
<evidence type="ECO:0000256" key="1">
    <source>
        <dbReference type="SAM" id="MobiDB-lite"/>
    </source>
</evidence>
<feature type="compositionally biased region" description="Basic and acidic residues" evidence="1">
    <location>
        <begin position="8"/>
        <end position="26"/>
    </location>
</feature>
<organism evidence="2 3">
    <name type="scientific">Streptomyces azureus</name>
    <dbReference type="NCBI Taxonomy" id="146537"/>
    <lineage>
        <taxon>Bacteria</taxon>
        <taxon>Bacillati</taxon>
        <taxon>Actinomycetota</taxon>
        <taxon>Actinomycetes</taxon>
        <taxon>Kitasatosporales</taxon>
        <taxon>Streptomycetaceae</taxon>
        <taxon>Streptomyces</taxon>
    </lineage>
</organism>
<evidence type="ECO:0000313" key="2">
    <source>
        <dbReference type="EMBL" id="GAP47137.1"/>
    </source>
</evidence>
<dbReference type="GO" id="GO:0016811">
    <property type="term" value="F:hydrolase activity, acting on carbon-nitrogen (but not peptide) bonds, in linear amides"/>
    <property type="evidence" value="ECO:0007669"/>
    <property type="project" value="TreeGrafter"/>
</dbReference>
<gene>
    <name evidence="2" type="ORF">SAZU_1874</name>
</gene>
<dbReference type="GO" id="GO:0008233">
    <property type="term" value="F:peptidase activity"/>
    <property type="evidence" value="ECO:0007669"/>
    <property type="project" value="TreeGrafter"/>
</dbReference>